<evidence type="ECO:0000259" key="14">
    <source>
        <dbReference type="PROSITE" id="PS50195"/>
    </source>
</evidence>
<evidence type="ECO:0000256" key="10">
    <source>
        <dbReference type="ARBA" id="ARBA00023121"/>
    </source>
</evidence>
<dbReference type="EMBL" id="MCFJ01000004">
    <property type="protein sequence ID" value="ORY67470.1"/>
    <property type="molecule type" value="Genomic_DNA"/>
</dbReference>
<feature type="compositionally biased region" description="Low complexity" evidence="13">
    <location>
        <begin position="1"/>
        <end position="17"/>
    </location>
</feature>
<dbReference type="Gene3D" id="3.30.1520.10">
    <property type="entry name" value="Phox-like domain"/>
    <property type="match status" value="1"/>
</dbReference>
<dbReference type="OrthoDB" id="5227681at2759"/>
<comment type="caution">
    <text evidence="15">The sequence shown here is derived from an EMBL/GenBank/DDBJ whole genome shotgun (WGS) entry which is preliminary data.</text>
</comment>
<dbReference type="GO" id="GO:0032266">
    <property type="term" value="F:phosphatidylinositol-3-phosphate binding"/>
    <property type="evidence" value="ECO:0007669"/>
    <property type="project" value="InterPro"/>
</dbReference>
<evidence type="ECO:0000256" key="6">
    <source>
        <dbReference type="ARBA" id="ARBA00022448"/>
    </source>
</evidence>
<evidence type="ECO:0000256" key="2">
    <source>
        <dbReference type="ARBA" id="ARBA00004255"/>
    </source>
</evidence>
<keyword evidence="9" id="KW-0333">Golgi apparatus</keyword>
<dbReference type="RefSeq" id="XP_040718094.1">
    <property type="nucleotide sequence ID" value="XM_040853765.1"/>
</dbReference>
<keyword evidence="16" id="KW-1185">Reference proteome</keyword>
<dbReference type="InParanoid" id="A0A1Y2E7F3"/>
<comment type="function">
    <text evidence="12">Required for retention of late Golgi membrane proteins. Component of the retrieval machinery that functions by direct interaction with the cytosolic tails of certain TGN membrane proteins during the sorting/budding process at the prevacuolar compartment. Binds phosphatidylinositol 3-phosphate (PtdIns(P3)).</text>
</comment>
<sequence length="182" mass="21136">MMSEPQSNQQNNQNRQQQPPPKSPSLVSPRGMQSMARPPILQSMPDTRQQSFEEIYGPPENFLEIEVRNPRTHGMGRNMYTDYEIVCRTNIPAFKLRQSTVRRRYSDFEYFRDILERESARVTIPPLPGKVFTNRFSDDVIEGRRAGLEKFLKIVVGHPLLQTGSKVLAAFVQDPNWDRNAW</sequence>
<evidence type="ECO:0000256" key="13">
    <source>
        <dbReference type="SAM" id="MobiDB-lite"/>
    </source>
</evidence>
<proteinExistence type="inferred from homology"/>
<dbReference type="GO" id="GO:0015031">
    <property type="term" value="P:protein transport"/>
    <property type="evidence" value="ECO:0007669"/>
    <property type="project" value="UniProtKB-KW"/>
</dbReference>
<dbReference type="STRING" id="1141098.A0A1Y2E7F3"/>
<keyword evidence="11" id="KW-0472">Membrane</keyword>
<dbReference type="InterPro" id="IPR001683">
    <property type="entry name" value="PX_dom"/>
</dbReference>
<evidence type="ECO:0000313" key="15">
    <source>
        <dbReference type="EMBL" id="ORY67470.1"/>
    </source>
</evidence>
<dbReference type="GO" id="GO:0030904">
    <property type="term" value="C:retromer complex"/>
    <property type="evidence" value="ECO:0007669"/>
    <property type="project" value="TreeGrafter"/>
</dbReference>
<evidence type="ECO:0000313" key="16">
    <source>
        <dbReference type="Proteomes" id="UP000193689"/>
    </source>
</evidence>
<evidence type="ECO:0000256" key="4">
    <source>
        <dbReference type="ARBA" id="ARBA00010883"/>
    </source>
</evidence>
<keyword evidence="8" id="KW-0653">Protein transport</keyword>
<dbReference type="GO" id="GO:0031901">
    <property type="term" value="C:early endosome membrane"/>
    <property type="evidence" value="ECO:0007669"/>
    <property type="project" value="TreeGrafter"/>
</dbReference>
<gene>
    <name evidence="15" type="ORF">BCR38DRAFT_159026</name>
</gene>
<dbReference type="SMART" id="SM00312">
    <property type="entry name" value="PX"/>
    <property type="match status" value="1"/>
</dbReference>
<keyword evidence="6" id="KW-0813">Transport</keyword>
<keyword evidence="7" id="KW-0963">Cytoplasm</keyword>
<dbReference type="AlphaFoldDB" id="A0A1Y2E7F3"/>
<dbReference type="GO" id="GO:0032456">
    <property type="term" value="P:endocytic recycling"/>
    <property type="evidence" value="ECO:0007669"/>
    <property type="project" value="TreeGrafter"/>
</dbReference>
<feature type="domain" description="PX" evidence="14">
    <location>
        <begin position="61"/>
        <end position="178"/>
    </location>
</feature>
<dbReference type="InterPro" id="IPR036871">
    <property type="entry name" value="PX_dom_sf"/>
</dbReference>
<keyword evidence="10" id="KW-0446">Lipid-binding</keyword>
<dbReference type="PROSITE" id="PS50195">
    <property type="entry name" value="PX"/>
    <property type="match status" value="1"/>
</dbReference>
<dbReference type="Pfam" id="PF00787">
    <property type="entry name" value="PX"/>
    <property type="match status" value="1"/>
</dbReference>
<dbReference type="FunFam" id="3.30.1520.10:FF:000030">
    <property type="entry name" value="Sorting nexin-3, variant"/>
    <property type="match status" value="1"/>
</dbReference>
<evidence type="ECO:0000256" key="11">
    <source>
        <dbReference type="ARBA" id="ARBA00023136"/>
    </source>
</evidence>
<comment type="similarity">
    <text evidence="4">Belongs to the sorting nexin family.</text>
</comment>
<dbReference type="GO" id="GO:0000139">
    <property type="term" value="C:Golgi membrane"/>
    <property type="evidence" value="ECO:0007669"/>
    <property type="project" value="UniProtKB-SubCell"/>
</dbReference>
<reference evidence="15 16" key="1">
    <citation type="submission" date="2016-07" db="EMBL/GenBank/DDBJ databases">
        <title>Pervasive Adenine N6-methylation of Active Genes in Fungi.</title>
        <authorList>
            <consortium name="DOE Joint Genome Institute"/>
            <person name="Mondo S.J."/>
            <person name="Dannebaum R.O."/>
            <person name="Kuo R.C."/>
            <person name="Labutti K."/>
            <person name="Haridas S."/>
            <person name="Kuo A."/>
            <person name="Salamov A."/>
            <person name="Ahrendt S.R."/>
            <person name="Lipzen A."/>
            <person name="Sullivan W."/>
            <person name="Andreopoulos W.B."/>
            <person name="Clum A."/>
            <person name="Lindquist E."/>
            <person name="Daum C."/>
            <person name="Ramamoorthy G.K."/>
            <person name="Gryganskyi A."/>
            <person name="Culley D."/>
            <person name="Magnuson J.K."/>
            <person name="James T.Y."/>
            <person name="O'Malley M.A."/>
            <person name="Stajich J.E."/>
            <person name="Spatafora J.W."/>
            <person name="Visel A."/>
            <person name="Grigoriev I.V."/>
        </authorList>
    </citation>
    <scope>NUCLEOTIDE SEQUENCE [LARGE SCALE GENOMIC DNA]</scope>
    <source>
        <strain evidence="15 16">CBS 129021</strain>
    </source>
</reference>
<dbReference type="PANTHER" id="PTHR45963">
    <property type="entry name" value="RE52028P"/>
    <property type="match status" value="1"/>
</dbReference>
<comment type="subcellular location">
    <subcellularLocation>
        <location evidence="3">Cytoplasm</location>
    </subcellularLocation>
    <subcellularLocation>
        <location evidence="2">Golgi apparatus membrane</location>
        <topology evidence="2">Peripheral membrane protein</topology>
        <orientation evidence="2">Cytoplasmic side</orientation>
    </subcellularLocation>
    <subcellularLocation>
        <location evidence="1">Prevacuolar compartment membrane</location>
        <topology evidence="1">Peripheral membrane protein</topology>
        <orientation evidence="1">Cytoplasmic side</orientation>
    </subcellularLocation>
</comment>
<evidence type="ECO:0000256" key="9">
    <source>
        <dbReference type="ARBA" id="ARBA00023034"/>
    </source>
</evidence>
<organism evidence="15 16">
    <name type="scientific">Pseudomassariella vexata</name>
    <dbReference type="NCBI Taxonomy" id="1141098"/>
    <lineage>
        <taxon>Eukaryota</taxon>
        <taxon>Fungi</taxon>
        <taxon>Dikarya</taxon>
        <taxon>Ascomycota</taxon>
        <taxon>Pezizomycotina</taxon>
        <taxon>Sordariomycetes</taxon>
        <taxon>Xylariomycetidae</taxon>
        <taxon>Amphisphaeriales</taxon>
        <taxon>Pseudomassariaceae</taxon>
        <taxon>Pseudomassariella</taxon>
    </lineage>
</organism>
<dbReference type="SUPFAM" id="SSF64268">
    <property type="entry name" value="PX domain"/>
    <property type="match status" value="1"/>
</dbReference>
<dbReference type="InterPro" id="IPR051074">
    <property type="entry name" value="Sorting_Nexin"/>
</dbReference>
<evidence type="ECO:0000256" key="1">
    <source>
        <dbReference type="ARBA" id="ARBA00004179"/>
    </source>
</evidence>
<feature type="region of interest" description="Disordered" evidence="13">
    <location>
        <begin position="1"/>
        <end position="38"/>
    </location>
</feature>
<dbReference type="CDD" id="cd07295">
    <property type="entry name" value="PX_Grd19"/>
    <property type="match status" value="1"/>
</dbReference>
<evidence type="ECO:0000256" key="8">
    <source>
        <dbReference type="ARBA" id="ARBA00022927"/>
    </source>
</evidence>
<dbReference type="FunCoup" id="A0A1Y2E7F3">
    <property type="interactions" value="453"/>
</dbReference>
<dbReference type="GO" id="GO:0034499">
    <property type="term" value="P:late endosome to Golgi transport"/>
    <property type="evidence" value="ECO:0007669"/>
    <property type="project" value="TreeGrafter"/>
</dbReference>
<protein>
    <recommendedName>
        <fullName evidence="5">Sorting nexin-3</fullName>
    </recommendedName>
</protein>
<evidence type="ECO:0000256" key="5">
    <source>
        <dbReference type="ARBA" id="ARBA00020436"/>
    </source>
</evidence>
<dbReference type="Proteomes" id="UP000193689">
    <property type="component" value="Unassembled WGS sequence"/>
</dbReference>
<evidence type="ECO:0000256" key="3">
    <source>
        <dbReference type="ARBA" id="ARBA00004496"/>
    </source>
</evidence>
<dbReference type="PANTHER" id="PTHR45963:SF2">
    <property type="entry name" value="RE52028P"/>
    <property type="match status" value="1"/>
</dbReference>
<dbReference type="GeneID" id="63769977"/>
<accession>A0A1Y2E7F3</accession>
<evidence type="ECO:0000256" key="12">
    <source>
        <dbReference type="ARBA" id="ARBA00025533"/>
    </source>
</evidence>
<evidence type="ECO:0000256" key="7">
    <source>
        <dbReference type="ARBA" id="ARBA00022490"/>
    </source>
</evidence>
<dbReference type="InterPro" id="IPR042138">
    <property type="entry name" value="PX_Grd19_PX"/>
</dbReference>
<name>A0A1Y2E7F3_9PEZI</name>